<accession>A0A6C2C4X8</accession>
<gene>
    <name evidence="2" type="ORF">ESZ50_08145</name>
</gene>
<sequence>MFRYYFTYEDQLPAGMGFSLFGTRHLVTLLLVGILVVTIIIVYRGGTESKRQNIRYSIAGVLVGLELFRQIYLSAAGVWTPKILPLDLCGWGLILVAIDAVHPSKFTRESFYALTWWAALAAEVFPNWTAYPILNEWVLQSIIIHALLIAYCLMIFFAGEYRPNVHNLWRVVLFLIVLVPATMMINGLLKTNFLFLSVGSPGSPLAPIQTMTGTWYIPTLIGLVSILWVILYVPWSIHKRKDE</sequence>
<feature type="transmembrane region" description="Helical" evidence="1">
    <location>
        <begin position="54"/>
        <end position="72"/>
    </location>
</feature>
<feature type="transmembrane region" description="Helical" evidence="1">
    <location>
        <begin position="137"/>
        <end position="159"/>
    </location>
</feature>
<dbReference type="AlphaFoldDB" id="A0A6C2C4X8"/>
<protein>
    <submittedName>
        <fullName evidence="2">TIGR02206 family membrane protein</fullName>
    </submittedName>
</protein>
<keyword evidence="1" id="KW-0472">Membrane</keyword>
<dbReference type="EMBL" id="SDGZ01000017">
    <property type="protein sequence ID" value="TYC48732.1"/>
    <property type="molecule type" value="Genomic_DNA"/>
</dbReference>
<feature type="transmembrane region" description="Helical" evidence="1">
    <location>
        <begin position="20"/>
        <end position="42"/>
    </location>
</feature>
<dbReference type="OrthoDB" id="1696382at2"/>
<dbReference type="Pfam" id="PF14808">
    <property type="entry name" value="TMEM164"/>
    <property type="match status" value="1"/>
</dbReference>
<dbReference type="RefSeq" id="WP_148623078.1">
    <property type="nucleotide sequence ID" value="NZ_SDGZ01000017.1"/>
</dbReference>
<name>A0A6C2C4X8_9LACO</name>
<evidence type="ECO:0000313" key="2">
    <source>
        <dbReference type="EMBL" id="TYC48732.1"/>
    </source>
</evidence>
<reference evidence="2 3" key="1">
    <citation type="submission" date="2019-01" db="EMBL/GenBank/DDBJ databases">
        <title>Weissella sp. nov., a novel lactic acid bacterium isolated from animal feces.</title>
        <authorList>
            <person name="Wang L.-T."/>
        </authorList>
    </citation>
    <scope>NUCLEOTIDE SEQUENCE [LARGE SCALE GENOMIC DNA]</scope>
    <source>
        <strain evidence="2 3">8H-2</strain>
    </source>
</reference>
<organism evidence="2 3">
    <name type="scientific">Weissella muntiaci</name>
    <dbReference type="NCBI Taxonomy" id="2508881"/>
    <lineage>
        <taxon>Bacteria</taxon>
        <taxon>Bacillati</taxon>
        <taxon>Bacillota</taxon>
        <taxon>Bacilli</taxon>
        <taxon>Lactobacillales</taxon>
        <taxon>Lactobacillaceae</taxon>
        <taxon>Weissella</taxon>
    </lineage>
</organism>
<feature type="transmembrane region" description="Helical" evidence="1">
    <location>
        <begin position="171"/>
        <end position="195"/>
    </location>
</feature>
<dbReference type="Proteomes" id="UP000371977">
    <property type="component" value="Unassembled WGS sequence"/>
</dbReference>
<keyword evidence="1" id="KW-1133">Transmembrane helix</keyword>
<proteinExistence type="predicted"/>
<keyword evidence="3" id="KW-1185">Reference proteome</keyword>
<comment type="caution">
    <text evidence="2">The sequence shown here is derived from an EMBL/GenBank/DDBJ whole genome shotgun (WGS) entry which is preliminary data.</text>
</comment>
<evidence type="ECO:0000256" key="1">
    <source>
        <dbReference type="SAM" id="Phobius"/>
    </source>
</evidence>
<keyword evidence="1" id="KW-0812">Transmembrane</keyword>
<feature type="transmembrane region" description="Helical" evidence="1">
    <location>
        <begin position="215"/>
        <end position="235"/>
    </location>
</feature>
<evidence type="ECO:0000313" key="3">
    <source>
        <dbReference type="Proteomes" id="UP000371977"/>
    </source>
</evidence>